<dbReference type="EMBL" id="LT837803">
    <property type="protein sequence ID" value="SMB21049.1"/>
    <property type="molecule type" value="Genomic_DNA"/>
</dbReference>
<evidence type="ECO:0000259" key="6">
    <source>
        <dbReference type="Pfam" id="PF00441"/>
    </source>
</evidence>
<dbReference type="Pfam" id="PF00441">
    <property type="entry name" value="Acyl-CoA_dh_1"/>
    <property type="match status" value="1"/>
</dbReference>
<dbReference type="PANTHER" id="PTHR43884:SF12">
    <property type="entry name" value="ISOVALERYL-COA DEHYDROGENASE, MITOCHONDRIAL-RELATED"/>
    <property type="match status" value="1"/>
</dbReference>
<evidence type="ECO:0000259" key="7">
    <source>
        <dbReference type="Pfam" id="PF02770"/>
    </source>
</evidence>
<dbReference type="InterPro" id="IPR013786">
    <property type="entry name" value="AcylCoA_DH/ox_N"/>
</dbReference>
<evidence type="ECO:0000256" key="3">
    <source>
        <dbReference type="ARBA" id="ARBA00022630"/>
    </source>
</evidence>
<comment type="cofactor">
    <cofactor evidence="1 5">
        <name>FAD</name>
        <dbReference type="ChEBI" id="CHEBI:57692"/>
    </cofactor>
</comment>
<evidence type="ECO:0000259" key="8">
    <source>
        <dbReference type="Pfam" id="PF02771"/>
    </source>
</evidence>
<dbReference type="InterPro" id="IPR006091">
    <property type="entry name" value="Acyl-CoA_Oxase/DH_mid-dom"/>
</dbReference>
<dbReference type="PROSITE" id="PS00073">
    <property type="entry name" value="ACYL_COA_DH_2"/>
    <property type="match status" value="1"/>
</dbReference>
<keyword evidence="5" id="KW-0560">Oxidoreductase</keyword>
<organism evidence="9 10">
    <name type="scientific">Sterolibacterium denitrificans</name>
    <dbReference type="NCBI Taxonomy" id="157592"/>
    <lineage>
        <taxon>Bacteria</taxon>
        <taxon>Pseudomonadati</taxon>
        <taxon>Pseudomonadota</taxon>
        <taxon>Betaproteobacteria</taxon>
        <taxon>Nitrosomonadales</taxon>
        <taxon>Sterolibacteriaceae</taxon>
        <taxon>Sterolibacterium</taxon>
    </lineage>
</organism>
<dbReference type="Proteomes" id="UP000242886">
    <property type="component" value="Chromosome SDENCHOL"/>
</dbReference>
<dbReference type="GO" id="GO:0003995">
    <property type="term" value="F:acyl-CoA dehydrogenase activity"/>
    <property type="evidence" value="ECO:0007669"/>
    <property type="project" value="InterPro"/>
</dbReference>
<dbReference type="InterPro" id="IPR009075">
    <property type="entry name" value="AcylCo_DH/oxidase_C"/>
</dbReference>
<dbReference type="InterPro" id="IPR009100">
    <property type="entry name" value="AcylCoA_DH/oxidase_NM_dom_sf"/>
</dbReference>
<dbReference type="Pfam" id="PF02770">
    <property type="entry name" value="Acyl-CoA_dh_M"/>
    <property type="match status" value="1"/>
</dbReference>
<dbReference type="Gene3D" id="1.20.140.10">
    <property type="entry name" value="Butyryl-CoA Dehydrogenase, subunit A, domain 3"/>
    <property type="match status" value="1"/>
</dbReference>
<evidence type="ECO:0000313" key="9">
    <source>
        <dbReference type="EMBL" id="SMB21049.1"/>
    </source>
</evidence>
<dbReference type="InterPro" id="IPR046373">
    <property type="entry name" value="Acyl-CoA_Oxase/DH_mid-dom_sf"/>
</dbReference>
<comment type="similarity">
    <text evidence="2 5">Belongs to the acyl-CoA dehydrogenase family.</text>
</comment>
<accession>A0A7Z7HNY0</accession>
<proteinExistence type="inferred from homology"/>
<dbReference type="GO" id="GO:0050660">
    <property type="term" value="F:flavin adenine dinucleotide binding"/>
    <property type="evidence" value="ECO:0007669"/>
    <property type="project" value="InterPro"/>
</dbReference>
<dbReference type="RefSeq" id="WP_154715645.1">
    <property type="nucleotide sequence ID" value="NZ_LT837803.1"/>
</dbReference>
<evidence type="ECO:0000256" key="2">
    <source>
        <dbReference type="ARBA" id="ARBA00009347"/>
    </source>
</evidence>
<dbReference type="InterPro" id="IPR037069">
    <property type="entry name" value="AcylCoA_DH/ox_N_sf"/>
</dbReference>
<keyword evidence="3 5" id="KW-0285">Flavoprotein</keyword>
<keyword evidence="4 5" id="KW-0274">FAD</keyword>
<feature type="domain" description="Acyl-CoA dehydrogenase/oxidase C-terminal" evidence="6">
    <location>
        <begin position="263"/>
        <end position="399"/>
    </location>
</feature>
<evidence type="ECO:0000313" key="10">
    <source>
        <dbReference type="Proteomes" id="UP000242886"/>
    </source>
</evidence>
<dbReference type="SUPFAM" id="SSF47203">
    <property type="entry name" value="Acyl-CoA dehydrogenase C-terminal domain-like"/>
    <property type="match status" value="1"/>
</dbReference>
<evidence type="ECO:0000256" key="4">
    <source>
        <dbReference type="ARBA" id="ARBA00022827"/>
    </source>
</evidence>
<dbReference type="PANTHER" id="PTHR43884">
    <property type="entry name" value="ACYL-COA DEHYDROGENASE"/>
    <property type="match status" value="1"/>
</dbReference>
<dbReference type="InterPro" id="IPR036250">
    <property type="entry name" value="AcylCo_DH-like_C"/>
</dbReference>
<dbReference type="CDD" id="cd00567">
    <property type="entry name" value="ACAD"/>
    <property type="match status" value="1"/>
</dbReference>
<keyword evidence="10" id="KW-1185">Reference proteome</keyword>
<evidence type="ECO:0000256" key="1">
    <source>
        <dbReference type="ARBA" id="ARBA00001974"/>
    </source>
</evidence>
<dbReference type="Gene3D" id="2.40.110.10">
    <property type="entry name" value="Butyryl-CoA Dehydrogenase, subunit A, domain 2"/>
    <property type="match status" value="1"/>
</dbReference>
<evidence type="ECO:0000256" key="5">
    <source>
        <dbReference type="RuleBase" id="RU362125"/>
    </source>
</evidence>
<feature type="domain" description="Acyl-CoA oxidase/dehydrogenase middle" evidence="7">
    <location>
        <begin position="132"/>
        <end position="241"/>
    </location>
</feature>
<gene>
    <name evidence="9" type="ORF">SDENCHOL_10064</name>
</gene>
<sequence length="404" mass="44524">MSPTIDLDVGISEEMLALRDTTHRFALEVMRPIAAQLDRMTPEAVIAEDSPLWQGLEKFKAIGLVGAPDCYGPDLTPEARALMHAMVIEELCWGDVGLSITYSLWNLGASVARQMGREDLAEFFAQRDEFFCLALTEPNHGSDMVAFNDASFRDPAGRADLRCRRDGEDYILNGQKAAWVSCGTIAGCGMIFATYEDSKIGRAGGAVFLLPLDLPGITRGKPLDKLGQRTLNQGEIFFDEVRVPARFFLADDPDMYAMMLGGFLAHANTAMGLQFVGVARAAFDHALAYAKERVQGGKPIIEHQSVKARLFNMFMKLESARSFARQVAIQHYQRMGMIPFHYAAASKVLVTQSAFEIASEALQMFGGNGLCREYPLEKIFRDARAGLIEDGENHMLGLTAANNF</sequence>
<dbReference type="AlphaFoldDB" id="A0A7Z7HNY0"/>
<name>A0A7Z7HNY0_9PROT</name>
<protein>
    <submittedName>
        <fullName evidence="9">Acyl-CoA dehydrogenase domain protein</fullName>
    </submittedName>
</protein>
<dbReference type="Pfam" id="PF02771">
    <property type="entry name" value="Acyl-CoA_dh_N"/>
    <property type="match status" value="1"/>
</dbReference>
<dbReference type="InterPro" id="IPR006089">
    <property type="entry name" value="Acyl-CoA_DH_CS"/>
</dbReference>
<dbReference type="Gene3D" id="1.10.540.10">
    <property type="entry name" value="Acyl-CoA dehydrogenase/oxidase, N-terminal domain"/>
    <property type="match status" value="1"/>
</dbReference>
<feature type="domain" description="Acyl-CoA dehydrogenase/oxidase N-terminal" evidence="8">
    <location>
        <begin position="12"/>
        <end position="121"/>
    </location>
</feature>
<dbReference type="SUPFAM" id="SSF56645">
    <property type="entry name" value="Acyl-CoA dehydrogenase NM domain-like"/>
    <property type="match status" value="1"/>
</dbReference>
<reference evidence="9" key="1">
    <citation type="submission" date="2017-03" db="EMBL/GenBank/DDBJ databases">
        <authorList>
            <consortium name="AG Boll"/>
        </authorList>
    </citation>
    <scope>NUCLEOTIDE SEQUENCE [LARGE SCALE GENOMIC DNA]</scope>
    <source>
        <strain evidence="9">Chol</strain>
    </source>
</reference>